<organism evidence="2 3">
    <name type="scientific">Quisquiliibacterium transsilvanicum</name>
    <dbReference type="NCBI Taxonomy" id="1549638"/>
    <lineage>
        <taxon>Bacteria</taxon>
        <taxon>Pseudomonadati</taxon>
        <taxon>Pseudomonadota</taxon>
        <taxon>Betaproteobacteria</taxon>
        <taxon>Burkholderiales</taxon>
        <taxon>Burkholderiaceae</taxon>
        <taxon>Quisquiliibacterium</taxon>
    </lineage>
</organism>
<feature type="region of interest" description="Disordered" evidence="1">
    <location>
        <begin position="66"/>
        <end position="87"/>
    </location>
</feature>
<reference evidence="2 3" key="1">
    <citation type="submission" date="2020-08" db="EMBL/GenBank/DDBJ databases">
        <title>Genomic Encyclopedia of Type Strains, Phase IV (KMG-IV): sequencing the most valuable type-strain genomes for metagenomic binning, comparative biology and taxonomic classification.</title>
        <authorList>
            <person name="Goeker M."/>
        </authorList>
    </citation>
    <scope>NUCLEOTIDE SEQUENCE [LARGE SCALE GENOMIC DNA]</scope>
    <source>
        <strain evidence="2 3">DSM 29781</strain>
    </source>
</reference>
<proteinExistence type="predicted"/>
<dbReference type="RefSeq" id="WP_183964072.1">
    <property type="nucleotide sequence ID" value="NZ_BAABEW010000004.1"/>
</dbReference>
<evidence type="ECO:0000256" key="1">
    <source>
        <dbReference type="SAM" id="MobiDB-lite"/>
    </source>
</evidence>
<evidence type="ECO:0000313" key="3">
    <source>
        <dbReference type="Proteomes" id="UP000532440"/>
    </source>
</evidence>
<feature type="region of interest" description="Disordered" evidence="1">
    <location>
        <begin position="168"/>
        <end position="204"/>
    </location>
</feature>
<dbReference type="Proteomes" id="UP000532440">
    <property type="component" value="Unassembled WGS sequence"/>
</dbReference>
<dbReference type="Pfam" id="PF12276">
    <property type="entry name" value="DUF3617"/>
    <property type="match status" value="1"/>
</dbReference>
<gene>
    <name evidence="2" type="ORF">HNQ70_000590</name>
</gene>
<evidence type="ECO:0008006" key="4">
    <source>
        <dbReference type="Google" id="ProtNLM"/>
    </source>
</evidence>
<dbReference type="AlphaFoldDB" id="A0A7W8HFP6"/>
<name>A0A7W8HFP6_9BURK</name>
<comment type="caution">
    <text evidence="2">The sequence shown here is derived from an EMBL/GenBank/DDBJ whole genome shotgun (WGS) entry which is preliminary data.</text>
</comment>
<accession>A0A7W8HFP6</accession>
<protein>
    <recommendedName>
        <fullName evidence="4">DUF3617 family protein</fullName>
    </recommendedName>
</protein>
<dbReference type="InterPro" id="IPR022061">
    <property type="entry name" value="DUF3617"/>
</dbReference>
<evidence type="ECO:0000313" key="2">
    <source>
        <dbReference type="EMBL" id="MBB5270606.1"/>
    </source>
</evidence>
<dbReference type="EMBL" id="JACHGB010000001">
    <property type="protein sequence ID" value="MBB5270606.1"/>
    <property type="molecule type" value="Genomic_DNA"/>
</dbReference>
<sequence length="204" mass="21945">MAKRHPTPRSRATTRWRERHAPIALALVAGILMMAQAAGASAQASEHPRRAPGLWEVRSAGAHASGLPPTRFCVGEDTDNESSQLDRSVGKRGACTLGPFRRAGSSWVAESVCRQGRTSVTSRSVASGDFESAYRIDTVVQYDPPLGGVRRDDKDAVVASRLGACEPGQKPGDMVMPGMGTLNMFDGSFRAEPPQRSRSRRSEP</sequence>
<keyword evidence="3" id="KW-1185">Reference proteome</keyword>